<dbReference type="EMBL" id="JYJG01000525">
    <property type="protein sequence ID" value="KJK33543.1"/>
    <property type="molecule type" value="Genomic_DNA"/>
</dbReference>
<dbReference type="InterPro" id="IPR013783">
    <property type="entry name" value="Ig-like_fold"/>
</dbReference>
<dbReference type="Pfam" id="PF18370">
    <property type="entry name" value="RGI_lyase"/>
    <property type="match status" value="1"/>
</dbReference>
<feature type="compositionally biased region" description="Polar residues" evidence="1">
    <location>
        <begin position="78"/>
        <end position="88"/>
    </location>
</feature>
<feature type="non-terminal residue" evidence="3">
    <location>
        <position position="167"/>
    </location>
</feature>
<dbReference type="Gene3D" id="2.60.40.10">
    <property type="entry name" value="Immunoglobulins"/>
    <property type="match status" value="1"/>
</dbReference>
<protein>
    <recommendedName>
        <fullName evidence="2">Rhamnogalacturonan I lyase beta-sheet domain-containing protein</fullName>
    </recommendedName>
</protein>
<sequence length="167" mass="18397">MYRGETKLNDAPITKFLDSWAPTDASYTVRAVVNGTEQAPSEPSLRRTGGNYLDAPISLPGNSYTAGDASVGDVDAPQPNSYVRQNPTGGRVGDIEPTARPQPGLAARSTHPFLPRSHRVDATTYLPEAEHGRSGERRWRDPARYRHGECRPRLTSGHRADHAVRRR</sequence>
<evidence type="ECO:0000313" key="3">
    <source>
        <dbReference type="EMBL" id="KJK33543.1"/>
    </source>
</evidence>
<evidence type="ECO:0000259" key="2">
    <source>
        <dbReference type="Pfam" id="PF18370"/>
    </source>
</evidence>
<evidence type="ECO:0000256" key="1">
    <source>
        <dbReference type="SAM" id="MobiDB-lite"/>
    </source>
</evidence>
<dbReference type="Proteomes" id="UP000033393">
    <property type="component" value="Unassembled WGS sequence"/>
</dbReference>
<comment type="caution">
    <text evidence="3">The sequence shown here is derived from an EMBL/GenBank/DDBJ whole genome shotgun (WGS) entry which is preliminary data.</text>
</comment>
<dbReference type="InterPro" id="IPR041624">
    <property type="entry name" value="RGI_lyase"/>
</dbReference>
<evidence type="ECO:0000313" key="4">
    <source>
        <dbReference type="Proteomes" id="UP000033393"/>
    </source>
</evidence>
<feature type="region of interest" description="Disordered" evidence="1">
    <location>
        <begin position="64"/>
        <end position="112"/>
    </location>
</feature>
<name>A0A0F0GE39_LENAE</name>
<keyword evidence="4" id="KW-1185">Reference proteome</keyword>
<organism evidence="3 4">
    <name type="scientific">Lentzea aerocolonigenes</name>
    <name type="common">Lechevalieria aerocolonigenes</name>
    <name type="synonym">Saccharothrix aerocolonigenes</name>
    <dbReference type="NCBI Taxonomy" id="68170"/>
    <lineage>
        <taxon>Bacteria</taxon>
        <taxon>Bacillati</taxon>
        <taxon>Actinomycetota</taxon>
        <taxon>Actinomycetes</taxon>
        <taxon>Pseudonocardiales</taxon>
        <taxon>Pseudonocardiaceae</taxon>
        <taxon>Lentzea</taxon>
    </lineage>
</organism>
<gene>
    <name evidence="3" type="ORF">UK23_45650</name>
</gene>
<dbReference type="GO" id="GO:0005975">
    <property type="term" value="P:carbohydrate metabolic process"/>
    <property type="evidence" value="ECO:0007669"/>
    <property type="project" value="UniProtKB-ARBA"/>
</dbReference>
<accession>A0A0F0GE39</accession>
<dbReference type="AlphaFoldDB" id="A0A0F0GE39"/>
<proteinExistence type="predicted"/>
<feature type="region of interest" description="Disordered" evidence="1">
    <location>
        <begin position="148"/>
        <end position="167"/>
    </location>
</feature>
<reference evidence="3 4" key="1">
    <citation type="submission" date="2015-02" db="EMBL/GenBank/DDBJ databases">
        <authorList>
            <person name="Ju K.-S."/>
            <person name="Doroghazi J.R."/>
            <person name="Metcalf W."/>
        </authorList>
    </citation>
    <scope>NUCLEOTIDE SEQUENCE [LARGE SCALE GENOMIC DNA]</scope>
    <source>
        <strain evidence="3 4">NRRL B-16140</strain>
    </source>
</reference>
<feature type="compositionally biased region" description="Basic and acidic residues" evidence="1">
    <location>
        <begin position="128"/>
        <end position="140"/>
    </location>
</feature>
<feature type="domain" description="Rhamnogalacturonan I lyase beta-sheet" evidence="2">
    <location>
        <begin position="1"/>
        <end position="43"/>
    </location>
</feature>
<feature type="region of interest" description="Disordered" evidence="1">
    <location>
        <begin position="121"/>
        <end position="140"/>
    </location>
</feature>